<accession>A0ABW2YIM1</accession>
<evidence type="ECO:0000256" key="1">
    <source>
        <dbReference type="SAM" id="Phobius"/>
    </source>
</evidence>
<reference evidence="3" key="1">
    <citation type="journal article" date="2019" name="Int. J. Syst. Evol. Microbiol.">
        <title>The Global Catalogue of Microorganisms (GCM) 10K type strain sequencing project: providing services to taxonomists for standard genome sequencing and annotation.</title>
        <authorList>
            <consortium name="The Broad Institute Genomics Platform"/>
            <consortium name="The Broad Institute Genome Sequencing Center for Infectious Disease"/>
            <person name="Wu L."/>
            <person name="Ma J."/>
        </authorList>
    </citation>
    <scope>NUCLEOTIDE SEQUENCE [LARGE SCALE GENOMIC DNA]</scope>
    <source>
        <strain evidence="3">CCUG 55491</strain>
    </source>
</reference>
<proteinExistence type="predicted"/>
<feature type="transmembrane region" description="Helical" evidence="1">
    <location>
        <begin position="38"/>
        <end position="57"/>
    </location>
</feature>
<keyword evidence="1" id="KW-0812">Transmembrane</keyword>
<organism evidence="2 3">
    <name type="scientific">Lysobacter koreensis</name>
    <dbReference type="NCBI Taxonomy" id="266122"/>
    <lineage>
        <taxon>Bacteria</taxon>
        <taxon>Pseudomonadati</taxon>
        <taxon>Pseudomonadota</taxon>
        <taxon>Gammaproteobacteria</taxon>
        <taxon>Lysobacterales</taxon>
        <taxon>Lysobacteraceae</taxon>
        <taxon>Lysobacter</taxon>
    </lineage>
</organism>
<keyword evidence="3" id="KW-1185">Reference proteome</keyword>
<evidence type="ECO:0000313" key="3">
    <source>
        <dbReference type="Proteomes" id="UP001597090"/>
    </source>
</evidence>
<keyword evidence="1" id="KW-1133">Transmembrane helix</keyword>
<feature type="transmembrane region" description="Helical" evidence="1">
    <location>
        <begin position="78"/>
        <end position="101"/>
    </location>
</feature>
<dbReference type="Proteomes" id="UP001597090">
    <property type="component" value="Unassembled WGS sequence"/>
</dbReference>
<dbReference type="RefSeq" id="WP_386811035.1">
    <property type="nucleotide sequence ID" value="NZ_JBHTIH010000002.1"/>
</dbReference>
<comment type="caution">
    <text evidence="2">The sequence shown here is derived from an EMBL/GenBank/DDBJ whole genome shotgun (WGS) entry which is preliminary data.</text>
</comment>
<dbReference type="EMBL" id="JBHTIH010000002">
    <property type="protein sequence ID" value="MFD0738093.1"/>
    <property type="molecule type" value="Genomic_DNA"/>
</dbReference>
<protein>
    <submittedName>
        <fullName evidence="2">Uncharacterized protein</fullName>
    </submittedName>
</protein>
<gene>
    <name evidence="2" type="ORF">ACFQZQ_02150</name>
</gene>
<sequence>MILFLALLFVAMAIAGATAFVIFWPLALVHIRDRHPSLQQALGHGAFLNPVALGWLLRGRYRQAGDRNLDGLATPARISLITIIAGLLLAGALWLLSLVVAW</sequence>
<evidence type="ECO:0000313" key="2">
    <source>
        <dbReference type="EMBL" id="MFD0738093.1"/>
    </source>
</evidence>
<keyword evidence="1" id="KW-0472">Membrane</keyword>
<name>A0ABW2YIM1_9GAMM</name>